<evidence type="ECO:0000256" key="10">
    <source>
        <dbReference type="ARBA" id="ARBA00022853"/>
    </source>
</evidence>
<feature type="region of interest" description="Disordered" evidence="16">
    <location>
        <begin position="118"/>
        <end position="171"/>
    </location>
</feature>
<evidence type="ECO:0000256" key="4">
    <source>
        <dbReference type="ARBA" id="ARBA00005555"/>
    </source>
</evidence>
<dbReference type="PROSITE" id="PS00518">
    <property type="entry name" value="ZF_RING_1"/>
    <property type="match status" value="1"/>
</dbReference>
<dbReference type="Gene3D" id="3.30.40.10">
    <property type="entry name" value="Zinc/RING finger domain, C3HC4 (zinc finger)"/>
    <property type="match status" value="1"/>
</dbReference>
<keyword evidence="6 14" id="KW-0479">Metal-binding</keyword>
<dbReference type="PANTHER" id="PTHR23163">
    <property type="entry name" value="RING FINGER PROTEIN-RELATED"/>
    <property type="match status" value="1"/>
</dbReference>
<dbReference type="Pfam" id="PF13920">
    <property type="entry name" value="zf-C3HC4_3"/>
    <property type="match status" value="1"/>
</dbReference>
<evidence type="ECO:0000313" key="18">
    <source>
        <dbReference type="EMBL" id="KAK4534470.1"/>
    </source>
</evidence>
<comment type="caution">
    <text evidence="18">The sequence shown here is derived from an EMBL/GenBank/DDBJ whole genome shotgun (WGS) entry which is preliminary data.</text>
</comment>
<evidence type="ECO:0000256" key="15">
    <source>
        <dbReference type="SAM" id="Coils"/>
    </source>
</evidence>
<keyword evidence="9 14" id="KW-0862">Zinc</keyword>
<evidence type="ECO:0000256" key="6">
    <source>
        <dbReference type="ARBA" id="ARBA00022723"/>
    </source>
</evidence>
<comment type="pathway">
    <text evidence="3 14">Protein modification; protein ubiquitination.</text>
</comment>
<evidence type="ECO:0000256" key="8">
    <source>
        <dbReference type="ARBA" id="ARBA00022786"/>
    </source>
</evidence>
<evidence type="ECO:0000259" key="17">
    <source>
        <dbReference type="PROSITE" id="PS50089"/>
    </source>
</evidence>
<name>A0AAV9IQ97_CYACA</name>
<keyword evidence="5 14" id="KW-0808">Transferase</keyword>
<evidence type="ECO:0000256" key="2">
    <source>
        <dbReference type="ARBA" id="ARBA00004123"/>
    </source>
</evidence>
<feature type="compositionally biased region" description="Basic and acidic residues" evidence="16">
    <location>
        <begin position="160"/>
        <end position="171"/>
    </location>
</feature>
<dbReference type="GO" id="GO:0061630">
    <property type="term" value="F:ubiquitin protein ligase activity"/>
    <property type="evidence" value="ECO:0007669"/>
    <property type="project" value="UniProtKB-EC"/>
</dbReference>
<feature type="region of interest" description="Disordered" evidence="16">
    <location>
        <begin position="347"/>
        <end position="417"/>
    </location>
</feature>
<dbReference type="SUPFAM" id="SSF57850">
    <property type="entry name" value="RING/U-box"/>
    <property type="match status" value="1"/>
</dbReference>
<keyword evidence="10 14" id="KW-0156">Chromatin regulator</keyword>
<evidence type="ECO:0000256" key="5">
    <source>
        <dbReference type="ARBA" id="ARBA00022679"/>
    </source>
</evidence>
<gene>
    <name evidence="18" type="ORF">CDCA_CDCA02G0495</name>
</gene>
<evidence type="ECO:0000256" key="9">
    <source>
        <dbReference type="ARBA" id="ARBA00022833"/>
    </source>
</evidence>
<dbReference type="GO" id="GO:0005634">
    <property type="term" value="C:nucleus"/>
    <property type="evidence" value="ECO:0007669"/>
    <property type="project" value="UniProtKB-SubCell"/>
</dbReference>
<evidence type="ECO:0000256" key="14">
    <source>
        <dbReference type="RuleBase" id="RU365038"/>
    </source>
</evidence>
<feature type="compositionally biased region" description="Basic and acidic residues" evidence="16">
    <location>
        <begin position="528"/>
        <end position="544"/>
    </location>
</feature>
<evidence type="ECO:0000256" key="16">
    <source>
        <dbReference type="SAM" id="MobiDB-lite"/>
    </source>
</evidence>
<evidence type="ECO:0000256" key="1">
    <source>
        <dbReference type="ARBA" id="ARBA00000900"/>
    </source>
</evidence>
<keyword evidence="7 13" id="KW-0863">Zinc-finger</keyword>
<organism evidence="18 19">
    <name type="scientific">Cyanidium caldarium</name>
    <name type="common">Red alga</name>
    <dbReference type="NCBI Taxonomy" id="2771"/>
    <lineage>
        <taxon>Eukaryota</taxon>
        <taxon>Rhodophyta</taxon>
        <taxon>Bangiophyceae</taxon>
        <taxon>Cyanidiales</taxon>
        <taxon>Cyanidiaceae</taxon>
        <taxon>Cyanidium</taxon>
    </lineage>
</organism>
<feature type="compositionally biased region" description="Basic and acidic residues" evidence="16">
    <location>
        <begin position="365"/>
        <end position="393"/>
    </location>
</feature>
<dbReference type="GO" id="GO:0008270">
    <property type="term" value="F:zinc ion binding"/>
    <property type="evidence" value="ECO:0007669"/>
    <property type="project" value="UniProtKB-KW"/>
</dbReference>
<comment type="catalytic activity">
    <reaction evidence="1 14">
        <text>S-ubiquitinyl-[E2 ubiquitin-conjugating enzyme]-L-cysteine + [acceptor protein]-L-lysine = [E2 ubiquitin-conjugating enzyme]-L-cysteine + N(6)-ubiquitinyl-[acceptor protein]-L-lysine.</text>
        <dbReference type="EC" id="2.3.2.27"/>
    </reaction>
</comment>
<keyword evidence="12 14" id="KW-0539">Nucleus</keyword>
<reference evidence="18 19" key="1">
    <citation type="submission" date="2022-07" db="EMBL/GenBank/DDBJ databases">
        <title>Genome-wide signatures of adaptation to extreme environments.</title>
        <authorList>
            <person name="Cho C.H."/>
            <person name="Yoon H.S."/>
        </authorList>
    </citation>
    <scope>NUCLEOTIDE SEQUENCE [LARGE SCALE GENOMIC DNA]</scope>
    <source>
        <strain evidence="18 19">DBV 063 E5</strain>
    </source>
</reference>
<feature type="coiled-coil region" evidence="15">
    <location>
        <begin position="74"/>
        <end position="111"/>
    </location>
</feature>
<dbReference type="EMBL" id="JANCYW010000002">
    <property type="protein sequence ID" value="KAK4534470.1"/>
    <property type="molecule type" value="Genomic_DNA"/>
</dbReference>
<feature type="compositionally biased region" description="Low complexity" evidence="16">
    <location>
        <begin position="139"/>
        <end position="159"/>
    </location>
</feature>
<comment type="subcellular location">
    <subcellularLocation>
        <location evidence="2 14">Nucleus</location>
    </subcellularLocation>
</comment>
<evidence type="ECO:0000313" key="19">
    <source>
        <dbReference type="Proteomes" id="UP001301350"/>
    </source>
</evidence>
<evidence type="ECO:0000256" key="13">
    <source>
        <dbReference type="PROSITE-ProRule" id="PRU00175"/>
    </source>
</evidence>
<keyword evidence="19" id="KW-1185">Reference proteome</keyword>
<keyword evidence="11 14" id="KW-0175">Coiled coil</keyword>
<dbReference type="Proteomes" id="UP001301350">
    <property type="component" value="Unassembled WGS sequence"/>
</dbReference>
<dbReference type="InterPro" id="IPR013083">
    <property type="entry name" value="Znf_RING/FYVE/PHD"/>
</dbReference>
<proteinExistence type="inferred from homology"/>
<dbReference type="CDD" id="cd16499">
    <property type="entry name" value="RING-HC_Bre1-like"/>
    <property type="match status" value="1"/>
</dbReference>
<feature type="region of interest" description="Disordered" evidence="16">
    <location>
        <begin position="528"/>
        <end position="559"/>
    </location>
</feature>
<dbReference type="InterPro" id="IPR013956">
    <property type="entry name" value="E3_ubiquit_lig_Bre1"/>
</dbReference>
<dbReference type="PROSITE" id="PS50089">
    <property type="entry name" value="ZF_RING_2"/>
    <property type="match status" value="1"/>
</dbReference>
<feature type="domain" description="RING-type" evidence="17">
    <location>
        <begin position="625"/>
        <end position="663"/>
    </location>
</feature>
<evidence type="ECO:0000256" key="7">
    <source>
        <dbReference type="ARBA" id="ARBA00022771"/>
    </source>
</evidence>
<evidence type="ECO:0000256" key="12">
    <source>
        <dbReference type="ARBA" id="ARBA00023242"/>
    </source>
</evidence>
<protein>
    <recommendedName>
        <fullName evidence="14">E3 ubiquitin protein ligase</fullName>
        <ecNumber evidence="14">2.3.2.27</ecNumber>
    </recommendedName>
</protein>
<dbReference type="GO" id="GO:0006325">
    <property type="term" value="P:chromatin organization"/>
    <property type="evidence" value="ECO:0007669"/>
    <property type="project" value="UniProtKB-KW"/>
</dbReference>
<dbReference type="InterPro" id="IPR017907">
    <property type="entry name" value="Znf_RING_CS"/>
</dbReference>
<dbReference type="InterPro" id="IPR001841">
    <property type="entry name" value="Znf_RING"/>
</dbReference>
<sequence length="678" mass="75569">MAKRPRADAVNLEADGPDENGEVRLLKYQREQIAEESRARLTELERLRGYVQQLQRRVGEHAVASGGGLELNEHQRLAAAGVAARERAQQLENELEDARQALAQLRRATVRKSFGIFATESGEGDERPTEAAQPGKDVASAPAATEAPAEAAAATPAAADADRDDAAAKAAEERAREIEELKLQCERLAVELEDEKQARAALAADIERYTDEKAELAGELELARSMARAPSEEAMRTSAAFKAMEAHLLLLLRAEQKWMQDREQLVRERDELLVGSHQQRSGEEQRLTTELENLKRRLSEKAAEIEHLKETTAKWQMMYEEKKKIAFDPAVIEETLARLKASQSRNQQLESALHERRAAQSVSWPERKSGEMHVDAGADHDRPGSPAADRGDPDAVTGTDTNHRIASGDGRPQSNGPEAAEYLAEIEALSASVSAAEANVVKLSERLAEKEAALGKVLAERLKHMQQQLTLKEQLRVETSRAEKERELAQQLSTSLAAARNQSAELQQQLNRMSEEMRVVRRQAELARRGAEKSAAEASREKALAEAARTETATLQKAAAGQRSDIERLKERVRAAEEQRAVADRRAARAERDLEVMRHRRGATGGGHDNWQEQMLEEMRRKLFCTVCKSQEKQVALSRCLHMFCRDCVQQNIANRNRKCPLCGERFGADDVRPIFFV</sequence>
<dbReference type="PANTHER" id="PTHR23163:SF0">
    <property type="entry name" value="E3 UBIQUITIN-PROTEIN LIGASE BRE1"/>
    <property type="match status" value="1"/>
</dbReference>
<keyword evidence="8 14" id="KW-0833">Ubl conjugation pathway</keyword>
<dbReference type="GO" id="GO:0016567">
    <property type="term" value="P:protein ubiquitination"/>
    <property type="evidence" value="ECO:0007669"/>
    <property type="project" value="UniProtKB-UniRule"/>
</dbReference>
<comment type="similarity">
    <text evidence="4 14">Belongs to the BRE1 family.</text>
</comment>
<accession>A0AAV9IQ97</accession>
<evidence type="ECO:0000256" key="11">
    <source>
        <dbReference type="ARBA" id="ARBA00023054"/>
    </source>
</evidence>
<evidence type="ECO:0000256" key="3">
    <source>
        <dbReference type="ARBA" id="ARBA00004906"/>
    </source>
</evidence>
<dbReference type="AlphaFoldDB" id="A0AAV9IQ97"/>
<dbReference type="EC" id="2.3.2.27" evidence="14"/>
<feature type="compositionally biased region" description="Low complexity" evidence="16">
    <location>
        <begin position="545"/>
        <end position="555"/>
    </location>
</feature>
<dbReference type="SMART" id="SM00184">
    <property type="entry name" value="RING"/>
    <property type="match status" value="1"/>
</dbReference>
<dbReference type="GO" id="GO:0033503">
    <property type="term" value="C:HULC complex"/>
    <property type="evidence" value="ECO:0007669"/>
    <property type="project" value="TreeGrafter"/>
</dbReference>